<dbReference type="SUPFAM" id="SSF58104">
    <property type="entry name" value="Methyl-accepting chemotaxis protein (MCP) signaling domain"/>
    <property type="match status" value="1"/>
</dbReference>
<keyword evidence="6 8" id="KW-0807">Transducer</keyword>
<dbReference type="SMART" id="SM01049">
    <property type="entry name" value="Cache_2"/>
    <property type="match status" value="1"/>
</dbReference>
<evidence type="ECO:0000256" key="7">
    <source>
        <dbReference type="ARBA" id="ARBA00029447"/>
    </source>
</evidence>
<evidence type="ECO:0000256" key="9">
    <source>
        <dbReference type="SAM" id="Phobius"/>
    </source>
</evidence>
<keyword evidence="2" id="KW-1003">Cell membrane</keyword>
<keyword evidence="3 9" id="KW-0812">Transmembrane</keyword>
<dbReference type="InterPro" id="IPR004089">
    <property type="entry name" value="MCPsignal_dom"/>
</dbReference>
<dbReference type="PANTHER" id="PTHR32089:SF55">
    <property type="entry name" value="METHYL ACCEPTING SENSORY TRANSDUCER WITH CACHE_2 SMALL MOLECULE BINDING DOMAIN"/>
    <property type="match status" value="1"/>
</dbReference>
<comment type="similarity">
    <text evidence="7">Belongs to the methyl-accepting chemotaxis (MCP) protein family.</text>
</comment>
<dbReference type="CDD" id="cd11386">
    <property type="entry name" value="MCP_signal"/>
    <property type="match status" value="1"/>
</dbReference>
<evidence type="ECO:0000259" key="11">
    <source>
        <dbReference type="PROSITE" id="PS50885"/>
    </source>
</evidence>
<evidence type="ECO:0000313" key="12">
    <source>
        <dbReference type="EMBL" id="AEY78274.1"/>
    </source>
</evidence>
<dbReference type="InterPro" id="IPR033480">
    <property type="entry name" value="sCache_2"/>
</dbReference>
<feature type="transmembrane region" description="Helical" evidence="9">
    <location>
        <begin position="210"/>
        <end position="229"/>
    </location>
</feature>
<evidence type="ECO:0000256" key="6">
    <source>
        <dbReference type="ARBA" id="ARBA00023224"/>
    </source>
</evidence>
<dbReference type="Pfam" id="PF00015">
    <property type="entry name" value="MCPsignal"/>
    <property type="match status" value="1"/>
</dbReference>
<dbReference type="SMART" id="SM00304">
    <property type="entry name" value="HAMP"/>
    <property type="match status" value="1"/>
</dbReference>
<dbReference type="RefSeq" id="WP_014343686.1">
    <property type="nucleotide sequence ID" value="NC_016851.1"/>
</dbReference>
<evidence type="ECO:0000259" key="10">
    <source>
        <dbReference type="PROSITE" id="PS50111"/>
    </source>
</evidence>
<dbReference type="AlphaFoldDB" id="H2ESA7"/>
<dbReference type="Gene3D" id="1.10.287.950">
    <property type="entry name" value="Methyl-accepting chemotaxis protein"/>
    <property type="match status" value="1"/>
</dbReference>
<feature type="domain" description="Methyl-accepting transducer" evidence="10">
    <location>
        <begin position="289"/>
        <end position="525"/>
    </location>
</feature>
<comment type="subcellular location">
    <subcellularLocation>
        <location evidence="1">Cell membrane</location>
        <topology evidence="1">Multi-pass membrane protein</topology>
    </subcellularLocation>
</comment>
<dbReference type="GO" id="GO:0005886">
    <property type="term" value="C:plasma membrane"/>
    <property type="evidence" value="ECO:0007669"/>
    <property type="project" value="UniProtKB-SubCell"/>
</dbReference>
<evidence type="ECO:0000256" key="3">
    <source>
        <dbReference type="ARBA" id="ARBA00022692"/>
    </source>
</evidence>
<keyword evidence="12" id="KW-0614">Plasmid</keyword>
<feature type="domain" description="HAMP" evidence="11">
    <location>
        <begin position="230"/>
        <end position="284"/>
    </location>
</feature>
<keyword evidence="4 9" id="KW-1133">Transmembrane helix</keyword>
<dbReference type="InterPro" id="IPR003660">
    <property type="entry name" value="HAMP_dom"/>
</dbReference>
<dbReference type="Pfam" id="PF00672">
    <property type="entry name" value="HAMP"/>
    <property type="match status" value="1"/>
</dbReference>
<evidence type="ECO:0000256" key="8">
    <source>
        <dbReference type="PROSITE-ProRule" id="PRU00284"/>
    </source>
</evidence>
<dbReference type="SMART" id="SM00283">
    <property type="entry name" value="MA"/>
    <property type="match status" value="1"/>
</dbReference>
<proteinExistence type="inferred from homology"/>
<dbReference type="PANTHER" id="PTHR32089">
    <property type="entry name" value="METHYL-ACCEPTING CHEMOTAXIS PROTEIN MCPB"/>
    <property type="match status" value="1"/>
</dbReference>
<evidence type="ECO:0000256" key="1">
    <source>
        <dbReference type="ARBA" id="ARBA00004651"/>
    </source>
</evidence>
<dbReference type="Gene3D" id="3.30.450.20">
    <property type="entry name" value="PAS domain"/>
    <property type="match status" value="1"/>
</dbReference>
<dbReference type="GO" id="GO:0007165">
    <property type="term" value="P:signal transduction"/>
    <property type="evidence" value="ECO:0007669"/>
    <property type="project" value="UniProtKB-KW"/>
</dbReference>
<dbReference type="PROSITE" id="PS50111">
    <property type="entry name" value="CHEMOTAXIS_TRANSDUC_2"/>
    <property type="match status" value="1"/>
</dbReference>
<dbReference type="PROSITE" id="PS50885">
    <property type="entry name" value="HAMP"/>
    <property type="match status" value="1"/>
</dbReference>
<dbReference type="FunFam" id="1.10.287.950:FF:000001">
    <property type="entry name" value="Methyl-accepting chemotaxis sensory transducer"/>
    <property type="match status" value="1"/>
</dbReference>
<accession>H2ESA7</accession>
<protein>
    <submittedName>
        <fullName evidence="12">Methyl-accepting chemotaxis protein</fullName>
    </submittedName>
</protein>
<sequence length="561" mass="61177">MGTLNIKRKLLLITVIPMLLITSAAIGIVVVLQTDTLQKNITSYQHTLTEERKNNIKDTSLVAKAVIEDIVSRLGTTEEAKEAALHALRKARFSDNDAGYFFLFDENNNFIAHGLNNHLVGQSGADLTDPNGIKITLNLQQQAQKGGGFVEYVYDKVGSSTPEPKISYSSPIAGSNWFLGSGLYIDDIDKATAIYRQQANNAMYIEVKTILLSNIVIFTLMLFALNYATNTIITPIKSMLRTLEDIANGEGDLTQRITVQGADEIAQLGNAFNHFISKLHHMISDVTKATTKVTDATVNINQYTHMMQSQLQQHNQETELVVTAMTEMSSTAQEVANNANEMAEQTSSADIEAQDAQQRVLLSANAIVSLAENVNTTSNHMNSLYEQSKRIDNVLQVIGDIAGQTNLLALNAAIEAARAGEQGRGFAVVADEVRNLASRTQNSTHEIKVMLDELHLLVNQVLSSMDESKITCSGAVDSAENITNRLNSVTLAITTINNMTFHTATAATEQSSVTEEINRNLVAIRNIVNSLVNSSDNSINEVSNLMSAGSQLNELVGQFKL</sequence>
<evidence type="ECO:0000256" key="2">
    <source>
        <dbReference type="ARBA" id="ARBA00022475"/>
    </source>
</evidence>
<dbReference type="GO" id="GO:0006935">
    <property type="term" value="P:chemotaxis"/>
    <property type="evidence" value="ECO:0007669"/>
    <property type="project" value="UniProtKB-ARBA"/>
</dbReference>
<keyword evidence="5 9" id="KW-0472">Membrane</keyword>
<evidence type="ECO:0000256" key="4">
    <source>
        <dbReference type="ARBA" id="ARBA00022989"/>
    </source>
</evidence>
<dbReference type="CDD" id="cd06225">
    <property type="entry name" value="HAMP"/>
    <property type="match status" value="1"/>
</dbReference>
<reference evidence="12" key="1">
    <citation type="submission" date="2011-11" db="EMBL/GenBank/DDBJ databases">
        <authorList>
            <person name="Summers A.O."/>
            <person name="Wireman J."/>
            <person name="Williams L.E."/>
        </authorList>
    </citation>
    <scope>NUCLEOTIDE SEQUENCE</scope>
    <source>
        <strain evidence="12">KB1A-97</strain>
        <plasmid evidence="12">pKB1A97-67</plasmid>
    </source>
</reference>
<feature type="transmembrane region" description="Helical" evidence="9">
    <location>
        <begin position="12"/>
        <end position="32"/>
    </location>
</feature>
<organism evidence="12">
    <name type="scientific">Aliivibrio fischeri</name>
    <name type="common">Vibrio fischeri</name>
    <dbReference type="NCBI Taxonomy" id="668"/>
    <lineage>
        <taxon>Bacteria</taxon>
        <taxon>Pseudomonadati</taxon>
        <taxon>Pseudomonadota</taxon>
        <taxon>Gammaproteobacteria</taxon>
        <taxon>Vibrionales</taxon>
        <taxon>Vibrionaceae</taxon>
        <taxon>Aliivibrio</taxon>
    </lineage>
</organism>
<dbReference type="EMBL" id="JQ031552">
    <property type="protein sequence ID" value="AEY78274.1"/>
    <property type="molecule type" value="Genomic_DNA"/>
</dbReference>
<dbReference type="Pfam" id="PF17200">
    <property type="entry name" value="sCache_2"/>
    <property type="match status" value="1"/>
</dbReference>
<name>H2ESA7_ALIFS</name>
<geneLocation type="plasmid" evidence="12">
    <name>pKB1A97-67</name>
</geneLocation>
<evidence type="ECO:0000256" key="5">
    <source>
        <dbReference type="ARBA" id="ARBA00023136"/>
    </source>
</evidence>